<feature type="non-terminal residue" evidence="2">
    <location>
        <position position="1"/>
    </location>
</feature>
<organism evidence="2 3">
    <name type="scientific">Trachymyrmex septentrionalis</name>
    <dbReference type="NCBI Taxonomy" id="34720"/>
    <lineage>
        <taxon>Eukaryota</taxon>
        <taxon>Metazoa</taxon>
        <taxon>Ecdysozoa</taxon>
        <taxon>Arthropoda</taxon>
        <taxon>Hexapoda</taxon>
        <taxon>Insecta</taxon>
        <taxon>Pterygota</taxon>
        <taxon>Neoptera</taxon>
        <taxon>Endopterygota</taxon>
        <taxon>Hymenoptera</taxon>
        <taxon>Apocrita</taxon>
        <taxon>Aculeata</taxon>
        <taxon>Formicoidea</taxon>
        <taxon>Formicidae</taxon>
        <taxon>Myrmicinae</taxon>
        <taxon>Trachymyrmex</taxon>
    </lineage>
</organism>
<gene>
    <name evidence="2" type="ORF">ALC56_12685</name>
</gene>
<protein>
    <submittedName>
        <fullName evidence="2">Uncharacterized protein</fullName>
    </submittedName>
</protein>
<reference evidence="2 3" key="1">
    <citation type="submission" date="2016-03" db="EMBL/GenBank/DDBJ databases">
        <title>Trachymyrmex septentrionalis WGS genome.</title>
        <authorList>
            <person name="Nygaard S."/>
            <person name="Hu H."/>
            <person name="Boomsma J."/>
            <person name="Zhang G."/>
        </authorList>
    </citation>
    <scope>NUCLEOTIDE SEQUENCE [LARGE SCALE GENOMIC DNA]</scope>
    <source>
        <strain evidence="2">Tsep2-gDNA-1</strain>
        <tissue evidence="2">Whole body</tissue>
    </source>
</reference>
<dbReference type="EMBL" id="KQ981920">
    <property type="protein sequence ID" value="KYN33051.1"/>
    <property type="molecule type" value="Genomic_DNA"/>
</dbReference>
<name>A0A195EY25_9HYME</name>
<feature type="region of interest" description="Disordered" evidence="1">
    <location>
        <begin position="78"/>
        <end position="116"/>
    </location>
</feature>
<evidence type="ECO:0000313" key="2">
    <source>
        <dbReference type="EMBL" id="KYN33051.1"/>
    </source>
</evidence>
<feature type="compositionally biased region" description="Basic and acidic residues" evidence="1">
    <location>
        <begin position="104"/>
        <end position="116"/>
    </location>
</feature>
<accession>A0A195EY25</accession>
<evidence type="ECO:0000256" key="1">
    <source>
        <dbReference type="SAM" id="MobiDB-lite"/>
    </source>
</evidence>
<dbReference type="Proteomes" id="UP000078541">
    <property type="component" value="Unassembled WGS sequence"/>
</dbReference>
<dbReference type="AlphaFoldDB" id="A0A195EY25"/>
<evidence type="ECO:0000313" key="3">
    <source>
        <dbReference type="Proteomes" id="UP000078541"/>
    </source>
</evidence>
<sequence>RREREKERGRGRERERERTRSCPLFVTSVPTRVFLRPSAGKYDEITVWVRIEEGTRVEKSRSRFVIHIRVSEDKAIKSPRASGCGADSPGLPRRIKLTDPPGTQREKSMDHQESGEKIENKVVVGKKIKVGMCRRFAKRKGAFQVPNSHGILTWCTVSTRGRDQLAFVAPKNRWSLQKQRISECDVRAPFTANFIHTRTHITTHISAGEFTPAITREWSDVAARATAGCRQSFFFCVFFY</sequence>
<proteinExistence type="predicted"/>
<keyword evidence="3" id="KW-1185">Reference proteome</keyword>